<protein>
    <recommendedName>
        <fullName evidence="4">DUF1404 domain-containing protein</fullName>
    </recommendedName>
</protein>
<name>A0A031LKE3_9CREN</name>
<dbReference type="AlphaFoldDB" id="A0A031LKE3"/>
<keyword evidence="1" id="KW-1133">Transmembrane helix</keyword>
<evidence type="ECO:0000313" key="3">
    <source>
        <dbReference type="Proteomes" id="UP000024332"/>
    </source>
</evidence>
<comment type="caution">
    <text evidence="2">The sequence shown here is derived from an EMBL/GenBank/DDBJ whole genome shotgun (WGS) entry which is preliminary data.</text>
</comment>
<accession>A0A031LKE3</accession>
<proteinExistence type="predicted"/>
<feature type="transmembrane region" description="Helical" evidence="1">
    <location>
        <begin position="87"/>
        <end position="106"/>
    </location>
</feature>
<feature type="transmembrane region" description="Helical" evidence="1">
    <location>
        <begin position="37"/>
        <end position="55"/>
    </location>
</feature>
<dbReference type="OrthoDB" id="34641at2157"/>
<dbReference type="InterPro" id="IPR009844">
    <property type="entry name" value="DUF1404"/>
</dbReference>
<sequence length="186" mass="20817">MKVFKDRLNVKSIAIPLALLVIAINPFTELEEFSNEWLYMAMHYVLFIAGFILGYKIFKGSGLFILLGIASAVFWHTPLFFNLGGAVLWIRIIEDSSLFFGGMFAGLSISSLNNAVKVLLFVLWMAGDSVLSVILIVGWPPYSNEVYPFSPFSEGQELLTGLVMFGIMTVIFIYIIVKLVRGIFNI</sequence>
<reference evidence="2 3" key="1">
    <citation type="submission" date="2014-03" db="EMBL/GenBank/DDBJ databases">
        <title>Draft genome sequence of the novel thermoacidophilic archaea Acidianus copahuensis ALE1 strain, isolated from Copahue volcanic area in Neuquen Argentina.</title>
        <authorList>
            <person name="Urbieta M.S."/>
            <person name="Rascovan N."/>
            <person name="Castro C."/>
            <person name="Revale S."/>
            <person name="Giaveno M.A."/>
            <person name="Vazquez M.P."/>
            <person name="Donati E.R."/>
        </authorList>
    </citation>
    <scope>NUCLEOTIDE SEQUENCE [LARGE SCALE GENOMIC DNA]</scope>
    <source>
        <strain evidence="2 3">ALE1</strain>
    </source>
</reference>
<keyword evidence="1" id="KW-0472">Membrane</keyword>
<gene>
    <name evidence="2" type="ORF">CM19_11175</name>
</gene>
<evidence type="ECO:0008006" key="4">
    <source>
        <dbReference type="Google" id="ProtNLM"/>
    </source>
</evidence>
<feature type="transmembrane region" description="Helical" evidence="1">
    <location>
        <begin position="159"/>
        <end position="177"/>
    </location>
</feature>
<dbReference type="Pfam" id="PF07185">
    <property type="entry name" value="DUF1404"/>
    <property type="match status" value="1"/>
</dbReference>
<keyword evidence="3" id="KW-1185">Reference proteome</keyword>
<keyword evidence="1" id="KW-0812">Transmembrane</keyword>
<dbReference type="EMBL" id="JFZT01000057">
    <property type="protein sequence ID" value="EZQ02026.1"/>
    <property type="molecule type" value="Genomic_DNA"/>
</dbReference>
<dbReference type="STRING" id="1160895.CM19_11175"/>
<feature type="transmembrane region" description="Helical" evidence="1">
    <location>
        <begin position="118"/>
        <end position="139"/>
    </location>
</feature>
<feature type="transmembrane region" description="Helical" evidence="1">
    <location>
        <begin position="7"/>
        <end position="25"/>
    </location>
</feature>
<evidence type="ECO:0000313" key="2">
    <source>
        <dbReference type="EMBL" id="EZQ02026.1"/>
    </source>
</evidence>
<evidence type="ECO:0000256" key="1">
    <source>
        <dbReference type="SAM" id="Phobius"/>
    </source>
</evidence>
<dbReference type="Proteomes" id="UP000024332">
    <property type="component" value="Unassembled WGS sequence"/>
</dbReference>
<feature type="transmembrane region" description="Helical" evidence="1">
    <location>
        <begin position="62"/>
        <end position="81"/>
    </location>
</feature>
<organism evidence="2 3">
    <name type="scientific">Candidatus Acidianus copahuensis</name>
    <dbReference type="NCBI Taxonomy" id="1160895"/>
    <lineage>
        <taxon>Archaea</taxon>
        <taxon>Thermoproteota</taxon>
        <taxon>Thermoprotei</taxon>
        <taxon>Sulfolobales</taxon>
        <taxon>Sulfolobaceae</taxon>
        <taxon>Acidianus</taxon>
    </lineage>
</organism>